<feature type="domain" description="SAM-dependent MTase RsmB/NOP-type" evidence="14">
    <location>
        <begin position="171"/>
        <end position="445"/>
    </location>
</feature>
<organism evidence="15 16">
    <name type="scientific">Apilactobacillus bombintestini</name>
    <dbReference type="NCBI Taxonomy" id="2419772"/>
    <lineage>
        <taxon>Bacteria</taxon>
        <taxon>Bacillati</taxon>
        <taxon>Bacillota</taxon>
        <taxon>Bacilli</taxon>
        <taxon>Lactobacillales</taxon>
        <taxon>Lactobacillaceae</taxon>
        <taxon>Apilactobacillus</taxon>
    </lineage>
</organism>
<dbReference type="Pfam" id="PF22458">
    <property type="entry name" value="RsmF-B_ferredox"/>
    <property type="match status" value="1"/>
</dbReference>
<reference evidence="15 16" key="1">
    <citation type="submission" date="2018-09" db="EMBL/GenBank/DDBJ databases">
        <title>Genome sequencing of strain BHWM-4.</title>
        <authorList>
            <person name="Heo J."/>
            <person name="Kim S.-J."/>
            <person name="Kwon S.-W."/>
        </authorList>
    </citation>
    <scope>NUCLEOTIDE SEQUENCE [LARGE SCALE GENOMIC DNA]</scope>
    <source>
        <strain evidence="15 16">BHWM-4</strain>
    </source>
</reference>
<dbReference type="NCBIfam" id="NF011494">
    <property type="entry name" value="PRK14902.1"/>
    <property type="match status" value="1"/>
</dbReference>
<dbReference type="GO" id="GO:0008649">
    <property type="term" value="F:rRNA methyltransferase activity"/>
    <property type="evidence" value="ECO:0007669"/>
    <property type="project" value="InterPro"/>
</dbReference>
<dbReference type="SUPFAM" id="SSF48013">
    <property type="entry name" value="NusB-like"/>
    <property type="match status" value="1"/>
</dbReference>
<feature type="binding site" evidence="13">
    <location>
        <position position="333"/>
    </location>
    <ligand>
        <name>S-adenosyl-L-methionine</name>
        <dbReference type="ChEBI" id="CHEBI:59789"/>
    </ligand>
</feature>
<proteinExistence type="inferred from homology"/>
<evidence type="ECO:0000256" key="5">
    <source>
        <dbReference type="ARBA" id="ARBA00022552"/>
    </source>
</evidence>
<dbReference type="GO" id="GO:0005737">
    <property type="term" value="C:cytoplasm"/>
    <property type="evidence" value="ECO:0007669"/>
    <property type="project" value="UniProtKB-SubCell"/>
</dbReference>
<dbReference type="InterPro" id="IPR006027">
    <property type="entry name" value="NusB_RsmB_TIM44"/>
</dbReference>
<comment type="catalytic activity">
    <reaction evidence="12">
        <text>cytidine(967) in 16S rRNA + S-adenosyl-L-methionine = 5-methylcytidine(967) in 16S rRNA + S-adenosyl-L-homocysteine + H(+)</text>
        <dbReference type="Rhea" id="RHEA:42748"/>
        <dbReference type="Rhea" id="RHEA-COMP:10219"/>
        <dbReference type="Rhea" id="RHEA-COMP:10220"/>
        <dbReference type="ChEBI" id="CHEBI:15378"/>
        <dbReference type="ChEBI" id="CHEBI:57856"/>
        <dbReference type="ChEBI" id="CHEBI:59789"/>
        <dbReference type="ChEBI" id="CHEBI:74483"/>
        <dbReference type="ChEBI" id="CHEBI:82748"/>
        <dbReference type="EC" id="2.1.1.176"/>
    </reaction>
</comment>
<dbReference type="GO" id="GO:0006355">
    <property type="term" value="P:regulation of DNA-templated transcription"/>
    <property type="evidence" value="ECO:0007669"/>
    <property type="project" value="InterPro"/>
</dbReference>
<comment type="function">
    <text evidence="1">Specifically methylates the cytosine at position 967 (m5C967) of 16S rRNA.</text>
</comment>
<dbReference type="EC" id="2.1.1.176" evidence="3"/>
<dbReference type="Proteomes" id="UP000272003">
    <property type="component" value="Chromosome"/>
</dbReference>
<dbReference type="Gene3D" id="3.30.70.1170">
    <property type="entry name" value="Sun protein, domain 3"/>
    <property type="match status" value="1"/>
</dbReference>
<keyword evidence="5" id="KW-0698">rRNA processing</keyword>
<dbReference type="SUPFAM" id="SSF53335">
    <property type="entry name" value="S-adenosyl-L-methionine-dependent methyltransferases"/>
    <property type="match status" value="1"/>
</dbReference>
<keyword evidence="6 13" id="KW-0489">Methyltransferase</keyword>
<dbReference type="InterPro" id="IPR023267">
    <property type="entry name" value="RCMT"/>
</dbReference>
<evidence type="ECO:0000313" key="16">
    <source>
        <dbReference type="Proteomes" id="UP000272003"/>
    </source>
</evidence>
<evidence type="ECO:0000256" key="12">
    <source>
        <dbReference type="ARBA" id="ARBA00047283"/>
    </source>
</evidence>
<dbReference type="NCBIfam" id="TIGR00563">
    <property type="entry name" value="rsmB"/>
    <property type="match status" value="1"/>
</dbReference>
<evidence type="ECO:0000256" key="4">
    <source>
        <dbReference type="ARBA" id="ARBA00022490"/>
    </source>
</evidence>
<dbReference type="PANTHER" id="PTHR22807:SF53">
    <property type="entry name" value="RIBOSOMAL RNA SMALL SUBUNIT METHYLTRANSFERASE B-RELATED"/>
    <property type="match status" value="1"/>
</dbReference>
<dbReference type="CDD" id="cd02440">
    <property type="entry name" value="AdoMet_MTases"/>
    <property type="match status" value="1"/>
</dbReference>
<feature type="binding site" evidence="13">
    <location>
        <position position="286"/>
    </location>
    <ligand>
        <name>S-adenosyl-L-methionine</name>
        <dbReference type="ChEBI" id="CHEBI:59789"/>
    </ligand>
</feature>
<evidence type="ECO:0000256" key="8">
    <source>
        <dbReference type="ARBA" id="ARBA00022691"/>
    </source>
</evidence>
<dbReference type="FunFam" id="1.10.940.10:FF:000006">
    <property type="entry name" value="16S rRNA (Cytosine(967)-C(5))-methyltransferase RsmB"/>
    <property type="match status" value="1"/>
</dbReference>
<dbReference type="Gene3D" id="1.10.940.10">
    <property type="entry name" value="NusB-like"/>
    <property type="match status" value="1"/>
</dbReference>
<dbReference type="KEGG" id="abom:D7I45_03535"/>
<evidence type="ECO:0000256" key="6">
    <source>
        <dbReference type="ARBA" id="ARBA00022603"/>
    </source>
</evidence>
<evidence type="ECO:0000256" key="2">
    <source>
        <dbReference type="ARBA" id="ARBA00004496"/>
    </source>
</evidence>
<keyword evidence="7 13" id="KW-0808">Transferase</keyword>
<accession>A0A387ATH3</accession>
<dbReference type="GO" id="GO:0003723">
    <property type="term" value="F:RNA binding"/>
    <property type="evidence" value="ECO:0007669"/>
    <property type="project" value="UniProtKB-UniRule"/>
</dbReference>
<evidence type="ECO:0000256" key="1">
    <source>
        <dbReference type="ARBA" id="ARBA00002724"/>
    </source>
</evidence>
<keyword evidence="16" id="KW-1185">Reference proteome</keyword>
<comment type="similarity">
    <text evidence="13">Belongs to the class I-like SAM-binding methyltransferase superfamily. RsmB/NOP family.</text>
</comment>
<dbReference type="InterPro" id="IPR001678">
    <property type="entry name" value="MeTrfase_RsmB-F_NOP2_dom"/>
</dbReference>
<gene>
    <name evidence="15" type="primary">rsmB</name>
    <name evidence="15" type="ORF">D7I45_03535</name>
</gene>
<dbReference type="InterPro" id="IPR054728">
    <property type="entry name" value="RsmB-like_ferredoxin"/>
</dbReference>
<keyword evidence="8 13" id="KW-0949">S-adenosyl-L-methionine</keyword>
<dbReference type="PROSITE" id="PS51686">
    <property type="entry name" value="SAM_MT_RSMB_NOP"/>
    <property type="match status" value="1"/>
</dbReference>
<dbReference type="PRINTS" id="PR02008">
    <property type="entry name" value="RCMTFAMILY"/>
</dbReference>
<dbReference type="RefSeq" id="WP_120784378.1">
    <property type="nucleotide sequence ID" value="NZ_CP032626.1"/>
</dbReference>
<evidence type="ECO:0000256" key="11">
    <source>
        <dbReference type="ARBA" id="ARBA00031088"/>
    </source>
</evidence>
<dbReference type="AlphaFoldDB" id="A0A387ATH3"/>
<feature type="binding site" evidence="13">
    <location>
        <position position="314"/>
    </location>
    <ligand>
        <name>S-adenosyl-L-methionine</name>
        <dbReference type="ChEBI" id="CHEBI:59789"/>
    </ligand>
</feature>
<evidence type="ECO:0000313" key="15">
    <source>
        <dbReference type="EMBL" id="AYF92611.1"/>
    </source>
</evidence>
<dbReference type="EMBL" id="CP032626">
    <property type="protein sequence ID" value="AYF92611.1"/>
    <property type="molecule type" value="Genomic_DNA"/>
</dbReference>
<keyword evidence="9 13" id="KW-0694">RNA-binding</keyword>
<name>A0A387ATH3_9LACO</name>
<dbReference type="InterPro" id="IPR029063">
    <property type="entry name" value="SAM-dependent_MTases_sf"/>
</dbReference>
<dbReference type="Pfam" id="PF01029">
    <property type="entry name" value="NusB"/>
    <property type="match status" value="1"/>
</dbReference>
<keyword evidence="4" id="KW-0963">Cytoplasm</keyword>
<evidence type="ECO:0000256" key="3">
    <source>
        <dbReference type="ARBA" id="ARBA00012140"/>
    </source>
</evidence>
<dbReference type="OrthoDB" id="9810297at2"/>
<protein>
    <recommendedName>
        <fullName evidence="3">16S rRNA (cytosine(967)-C(5))-methyltransferase</fullName>
        <ecNumber evidence="3">2.1.1.176</ecNumber>
    </recommendedName>
    <alternativeName>
        <fullName evidence="10">16S rRNA m5C967 methyltransferase</fullName>
    </alternativeName>
    <alternativeName>
        <fullName evidence="11">rRNA (cytosine-C(5)-)-methyltransferase RsmB</fullName>
    </alternativeName>
</protein>
<comment type="subcellular location">
    <subcellularLocation>
        <location evidence="2">Cytoplasm</location>
    </subcellularLocation>
</comment>
<evidence type="ECO:0000256" key="7">
    <source>
        <dbReference type="ARBA" id="ARBA00022679"/>
    </source>
</evidence>
<evidence type="ECO:0000256" key="13">
    <source>
        <dbReference type="PROSITE-ProRule" id="PRU01023"/>
    </source>
</evidence>
<feature type="binding site" evidence="13">
    <location>
        <begin position="260"/>
        <end position="266"/>
    </location>
    <ligand>
        <name>S-adenosyl-L-methionine</name>
        <dbReference type="ChEBI" id="CHEBI:59789"/>
    </ligand>
</feature>
<evidence type="ECO:0000259" key="14">
    <source>
        <dbReference type="PROSITE" id="PS51686"/>
    </source>
</evidence>
<sequence>MKMATSNPRLLAVKTLDKVSNGAYSNLQLNQVIKKHELTTKDISLLTNIVYGVIQHRLTLEYQLNFFLKNPKKVDSWVKELLYTAIYQMEYLDKIPDRAIFNESIKIAKKMGHDGIRRLVTGVLHQIQRKGLSSFDEISDPIEKLSIQYSISKWIIEELINQVGMDKTISILNSINEPSKQSIRFNSRIVKKNDLAEKLRSQGYQVKDSELVAAGLILSGKSASYSSTFLDGEMTIQDESAMLPVESMDIKPSDVILDACSAPGGKTTQIAEQLDAKQGGRVYALDLHDNRLRQVVKNAKRLHVDDVLSTQACDARKLDDYFADNTFDQILIDAPCSGIGLIRRKPEIRYEKTLADVKKLSGIQLDILNAAASKLKENGKIVYSTCTILNQENSDVIEKFLQEHKEFKLVKPTSKMNVATNDDYLRIYPDDFDSDGFFVCNLVKNGGE</sequence>
<dbReference type="Gene3D" id="3.40.50.150">
    <property type="entry name" value="Vaccinia Virus protein VP39"/>
    <property type="match status" value="1"/>
</dbReference>
<evidence type="ECO:0000256" key="10">
    <source>
        <dbReference type="ARBA" id="ARBA00030399"/>
    </source>
</evidence>
<feature type="active site" description="Nucleophile" evidence="13">
    <location>
        <position position="386"/>
    </location>
</feature>
<dbReference type="Pfam" id="PF01189">
    <property type="entry name" value="Methyltr_RsmB-F"/>
    <property type="match status" value="1"/>
</dbReference>
<dbReference type="InterPro" id="IPR049560">
    <property type="entry name" value="MeTrfase_RsmB-F_NOP2_cat"/>
</dbReference>
<dbReference type="FunFam" id="3.40.50.150:FF:000022">
    <property type="entry name" value="Ribosomal RNA small subunit methyltransferase B"/>
    <property type="match status" value="1"/>
</dbReference>
<dbReference type="InterPro" id="IPR035926">
    <property type="entry name" value="NusB-like_sf"/>
</dbReference>
<dbReference type="InterPro" id="IPR004573">
    <property type="entry name" value="rRNA_ssu_MeTfrase_B"/>
</dbReference>
<dbReference type="PANTHER" id="PTHR22807">
    <property type="entry name" value="NOP2 YEAST -RELATED NOL1/NOP2/FMU SUN DOMAIN-CONTAINING"/>
    <property type="match status" value="1"/>
</dbReference>
<evidence type="ECO:0000256" key="9">
    <source>
        <dbReference type="ARBA" id="ARBA00022884"/>
    </source>
</evidence>